<protein>
    <submittedName>
        <fullName evidence="2">Uncharacterized protein</fullName>
    </submittedName>
</protein>
<feature type="region of interest" description="Disordered" evidence="1">
    <location>
        <begin position="1"/>
        <end position="22"/>
    </location>
</feature>
<dbReference type="Proteomes" id="UP001218218">
    <property type="component" value="Unassembled WGS sequence"/>
</dbReference>
<proteinExistence type="predicted"/>
<dbReference type="EMBL" id="JARIHO010000081">
    <property type="protein sequence ID" value="KAJ7309495.1"/>
    <property type="molecule type" value="Genomic_DNA"/>
</dbReference>
<accession>A0AAD6Z7E2</accession>
<keyword evidence="3" id="KW-1185">Reference proteome</keyword>
<evidence type="ECO:0000313" key="2">
    <source>
        <dbReference type="EMBL" id="KAJ7309495.1"/>
    </source>
</evidence>
<evidence type="ECO:0000256" key="1">
    <source>
        <dbReference type="SAM" id="MobiDB-lite"/>
    </source>
</evidence>
<name>A0AAD6Z7E2_9AGAR</name>
<gene>
    <name evidence="2" type="ORF">DFH08DRAFT_1049879</name>
</gene>
<organism evidence="2 3">
    <name type="scientific">Mycena albidolilacea</name>
    <dbReference type="NCBI Taxonomy" id="1033008"/>
    <lineage>
        <taxon>Eukaryota</taxon>
        <taxon>Fungi</taxon>
        <taxon>Dikarya</taxon>
        <taxon>Basidiomycota</taxon>
        <taxon>Agaricomycotina</taxon>
        <taxon>Agaricomycetes</taxon>
        <taxon>Agaricomycetidae</taxon>
        <taxon>Agaricales</taxon>
        <taxon>Marasmiineae</taxon>
        <taxon>Mycenaceae</taxon>
        <taxon>Mycena</taxon>
    </lineage>
</organism>
<reference evidence="2" key="1">
    <citation type="submission" date="2023-03" db="EMBL/GenBank/DDBJ databases">
        <title>Massive genome expansion in bonnet fungi (Mycena s.s.) driven by repeated elements and novel gene families across ecological guilds.</title>
        <authorList>
            <consortium name="Lawrence Berkeley National Laboratory"/>
            <person name="Harder C.B."/>
            <person name="Miyauchi S."/>
            <person name="Viragh M."/>
            <person name="Kuo A."/>
            <person name="Thoen E."/>
            <person name="Andreopoulos B."/>
            <person name="Lu D."/>
            <person name="Skrede I."/>
            <person name="Drula E."/>
            <person name="Henrissat B."/>
            <person name="Morin E."/>
            <person name="Kohler A."/>
            <person name="Barry K."/>
            <person name="LaButti K."/>
            <person name="Morin E."/>
            <person name="Salamov A."/>
            <person name="Lipzen A."/>
            <person name="Mereny Z."/>
            <person name="Hegedus B."/>
            <person name="Baldrian P."/>
            <person name="Stursova M."/>
            <person name="Weitz H."/>
            <person name="Taylor A."/>
            <person name="Grigoriev I.V."/>
            <person name="Nagy L.G."/>
            <person name="Martin F."/>
            <person name="Kauserud H."/>
        </authorList>
    </citation>
    <scope>NUCLEOTIDE SEQUENCE</scope>
    <source>
        <strain evidence="2">CBHHK002</strain>
    </source>
</reference>
<evidence type="ECO:0000313" key="3">
    <source>
        <dbReference type="Proteomes" id="UP001218218"/>
    </source>
</evidence>
<sequence>MPAAAKRLRASGNASGSENGPAPAEMLAAAKMPAAARMEGVWGSTAPPCPRSGRRPYQVFERGAGTRSIDHVLLDGPSPFCVWSADGFSLLDGLHRALWGGCLIRLLQYEVNSGVWKIRALSSASRSGQILIWVGRHSELQELQRGVLASIWSFLRRTKNRANLWGQVDSRRRRDISRWSSSENRSFRVTPVPVNKLQSSSNESLGSTVNCWSTPRRPHTRLLQTWKEIDQCRVAGGGGNAASDAVADRILDLILSRFHFVRSAVLALKSFFFDLAAIL</sequence>
<dbReference type="AlphaFoldDB" id="A0AAD6Z7E2"/>
<comment type="caution">
    <text evidence="2">The sequence shown here is derived from an EMBL/GenBank/DDBJ whole genome shotgun (WGS) entry which is preliminary data.</text>
</comment>